<keyword evidence="1" id="KW-0732">Signal</keyword>
<organism evidence="2 3">
    <name type="scientific">Phytohabitans kaempferiae</name>
    <dbReference type="NCBI Taxonomy" id="1620943"/>
    <lineage>
        <taxon>Bacteria</taxon>
        <taxon>Bacillati</taxon>
        <taxon>Actinomycetota</taxon>
        <taxon>Actinomycetes</taxon>
        <taxon>Micromonosporales</taxon>
        <taxon>Micromonosporaceae</taxon>
    </lineage>
</organism>
<evidence type="ECO:0000256" key="1">
    <source>
        <dbReference type="SAM" id="SignalP"/>
    </source>
</evidence>
<evidence type="ECO:0008006" key="4">
    <source>
        <dbReference type="Google" id="ProtNLM"/>
    </source>
</evidence>
<comment type="caution">
    <text evidence="2">The sequence shown here is derived from an EMBL/GenBank/DDBJ whole genome shotgun (WGS) entry which is preliminary data.</text>
</comment>
<proteinExistence type="predicted"/>
<feature type="chain" id="PRO_5045612439" description="Allene oxide cyclase barrel-like domain-containing protein" evidence="1">
    <location>
        <begin position="28"/>
        <end position="153"/>
    </location>
</feature>
<dbReference type="RefSeq" id="WP_377260323.1">
    <property type="nucleotide sequence ID" value="NZ_JBHLUH010000079.1"/>
</dbReference>
<reference evidence="2 3" key="1">
    <citation type="submission" date="2024-09" db="EMBL/GenBank/DDBJ databases">
        <authorList>
            <person name="Sun Q."/>
            <person name="Mori K."/>
        </authorList>
    </citation>
    <scope>NUCLEOTIDE SEQUENCE [LARGE SCALE GENOMIC DNA]</scope>
    <source>
        <strain evidence="2 3">TBRC 3947</strain>
    </source>
</reference>
<gene>
    <name evidence="2" type="ORF">ACFFIA_36440</name>
</gene>
<evidence type="ECO:0000313" key="3">
    <source>
        <dbReference type="Proteomes" id="UP001589867"/>
    </source>
</evidence>
<keyword evidence="3" id="KW-1185">Reference proteome</keyword>
<accession>A0ABV6MEE9</accession>
<sequence>MKRRNHLAGLGLGLVAGALAAPAPAHARSTVELVARRRKMTLPDLPVPGLTYIATFDLTDPAGAAAGEAAASTSIVDVTLEGPVILSQVVLRLADGELHYQRMINRFGAYPRAAVGAVLGGTGVYAIARGEVKVTWPNPDTIRIVAALVEPSI</sequence>
<name>A0ABV6MEE9_9ACTN</name>
<dbReference type="EMBL" id="JBHLUH010000079">
    <property type="protein sequence ID" value="MFC0533112.1"/>
    <property type="molecule type" value="Genomic_DNA"/>
</dbReference>
<feature type="signal peptide" evidence="1">
    <location>
        <begin position="1"/>
        <end position="27"/>
    </location>
</feature>
<dbReference type="Proteomes" id="UP001589867">
    <property type="component" value="Unassembled WGS sequence"/>
</dbReference>
<protein>
    <recommendedName>
        <fullName evidence="4">Allene oxide cyclase barrel-like domain-containing protein</fullName>
    </recommendedName>
</protein>
<evidence type="ECO:0000313" key="2">
    <source>
        <dbReference type="EMBL" id="MFC0533112.1"/>
    </source>
</evidence>